<accession>A0A5B7DTN9</accession>
<dbReference type="InterPro" id="IPR036188">
    <property type="entry name" value="FAD/NAD-bd_sf"/>
</dbReference>
<proteinExistence type="predicted"/>
<dbReference type="Proteomes" id="UP000324222">
    <property type="component" value="Unassembled WGS sequence"/>
</dbReference>
<dbReference type="Gene3D" id="3.50.50.60">
    <property type="entry name" value="FAD/NAD(P)-binding domain"/>
    <property type="match status" value="3"/>
</dbReference>
<comment type="caution">
    <text evidence="2">The sequence shown here is derived from an EMBL/GenBank/DDBJ whole genome shotgun (WGS) entry which is preliminary data.</text>
</comment>
<feature type="domain" description="Amine oxidase" evidence="1">
    <location>
        <begin position="311"/>
        <end position="340"/>
    </location>
</feature>
<gene>
    <name evidence="2" type="primary">Paox_0</name>
    <name evidence="2" type="ORF">E2C01_018121</name>
</gene>
<sequence length="588" mass="64931">MVSPPHKVRVCVIGAGIAGLGAAQRLVEAGVQDFVLLEAADRIGGRVCTIKHGDGHLEVGAHWIHGQEDNVVFQWGSENGLTSEEFSWTQTARGNTIKVRRDGTIVSEDVFDEFSKAFEKLEEASKNDFANYLGSVGRYFTGKFKTVNKWGALGDELLDWEGRFASVINGSHDWFQVSAKGLLQYKECAGNPVVNWKERGYLNLTDHLMEKIPPSCLKLSSPVKNIEWGDKVLPSGAGCKITLTSGAVIEADHVIFTPSIGVLKEVANEMFTPPLSTKKLNVIEINMGDESVVQRRLQLSWTEDSNYGSLVCFAGEATHDCYYSTVHGALETGWREADRLTKFFNSVLKRDVLARVKGREKYTVVIVGAGVAGIGAARELKAQGINSVVILEASDRIGGRIHTVEGPDGGTLDLGAQWIHGEIGNVLYQFAKSKNLLHHHLSVDGEGIYLMEGGKKIDEGIVKEVFEITQEADRECSRLIHWKNIRTSTPPSVGDVFRKQFLDYLEKSTSDTPETKRIKKALFSWALRWYSIDNACDSLHQMSSICWGSFIFCDGNDNMNPKNGYLSILEALLAEAGADVKLNSEVEW</sequence>
<dbReference type="AlphaFoldDB" id="A0A5B7DTN9"/>
<dbReference type="FunFam" id="3.50.50.60:FF:000080">
    <property type="entry name" value="Spermine oxidase"/>
    <property type="match status" value="1"/>
</dbReference>
<dbReference type="Gene3D" id="3.90.660.10">
    <property type="match status" value="2"/>
</dbReference>
<dbReference type="SUPFAM" id="SSF51905">
    <property type="entry name" value="FAD/NAD(P)-binding domain"/>
    <property type="match status" value="2"/>
</dbReference>
<organism evidence="2 3">
    <name type="scientific">Portunus trituberculatus</name>
    <name type="common">Swimming crab</name>
    <name type="synonym">Neptunus trituberculatus</name>
    <dbReference type="NCBI Taxonomy" id="210409"/>
    <lineage>
        <taxon>Eukaryota</taxon>
        <taxon>Metazoa</taxon>
        <taxon>Ecdysozoa</taxon>
        <taxon>Arthropoda</taxon>
        <taxon>Crustacea</taxon>
        <taxon>Multicrustacea</taxon>
        <taxon>Malacostraca</taxon>
        <taxon>Eumalacostraca</taxon>
        <taxon>Eucarida</taxon>
        <taxon>Decapoda</taxon>
        <taxon>Pleocyemata</taxon>
        <taxon>Brachyura</taxon>
        <taxon>Eubrachyura</taxon>
        <taxon>Portunoidea</taxon>
        <taxon>Portunidae</taxon>
        <taxon>Portuninae</taxon>
        <taxon>Portunus</taxon>
    </lineage>
</organism>
<feature type="domain" description="Amine oxidase" evidence="1">
    <location>
        <begin position="17"/>
        <end position="284"/>
    </location>
</feature>
<protein>
    <submittedName>
        <fullName evidence="2">Peroxisomal N(1)-acetyl-spermine/spermidine oxidase</fullName>
    </submittedName>
</protein>
<keyword evidence="3" id="KW-1185">Reference proteome</keyword>
<dbReference type="OrthoDB" id="5046242at2759"/>
<dbReference type="Pfam" id="PF01593">
    <property type="entry name" value="Amino_oxidase"/>
    <property type="match status" value="3"/>
</dbReference>
<dbReference type="InterPro" id="IPR050281">
    <property type="entry name" value="Flavin_monoamine_oxidase"/>
</dbReference>
<name>A0A5B7DTN9_PORTR</name>
<dbReference type="EMBL" id="VSRR010001405">
    <property type="protein sequence ID" value="MPC25022.1"/>
    <property type="molecule type" value="Genomic_DNA"/>
</dbReference>
<evidence type="ECO:0000313" key="3">
    <source>
        <dbReference type="Proteomes" id="UP000324222"/>
    </source>
</evidence>
<evidence type="ECO:0000259" key="1">
    <source>
        <dbReference type="Pfam" id="PF01593"/>
    </source>
</evidence>
<dbReference type="PANTHER" id="PTHR10742:SF398">
    <property type="entry name" value="AMINE OXIDASE DOMAIN-CONTAINING PROTEIN-RELATED"/>
    <property type="match status" value="1"/>
</dbReference>
<dbReference type="GO" id="GO:0046592">
    <property type="term" value="F:polyamine oxidase activity"/>
    <property type="evidence" value="ECO:0007669"/>
    <property type="project" value="TreeGrafter"/>
</dbReference>
<evidence type="ECO:0000313" key="2">
    <source>
        <dbReference type="EMBL" id="MPC25022.1"/>
    </source>
</evidence>
<dbReference type="InterPro" id="IPR002937">
    <property type="entry name" value="Amino_oxidase"/>
</dbReference>
<feature type="domain" description="Amine oxidase" evidence="1">
    <location>
        <begin position="371"/>
        <end position="586"/>
    </location>
</feature>
<reference evidence="2 3" key="1">
    <citation type="submission" date="2019-05" db="EMBL/GenBank/DDBJ databases">
        <title>Another draft genome of Portunus trituberculatus and its Hox gene families provides insights of decapod evolution.</title>
        <authorList>
            <person name="Jeong J.-H."/>
            <person name="Song I."/>
            <person name="Kim S."/>
            <person name="Choi T."/>
            <person name="Kim D."/>
            <person name="Ryu S."/>
            <person name="Kim W."/>
        </authorList>
    </citation>
    <scope>NUCLEOTIDE SEQUENCE [LARGE SCALE GENOMIC DNA]</scope>
    <source>
        <tissue evidence="2">Muscle</tissue>
    </source>
</reference>
<dbReference type="PANTHER" id="PTHR10742">
    <property type="entry name" value="FLAVIN MONOAMINE OXIDASE"/>
    <property type="match status" value="1"/>
</dbReference>